<dbReference type="PANTHER" id="PTHR33215:SF13">
    <property type="entry name" value="PROTEIN DISTAL ANTENNA"/>
    <property type="match status" value="1"/>
</dbReference>
<dbReference type="InterPro" id="IPR051839">
    <property type="entry name" value="RD_transcriptional_regulator"/>
</dbReference>
<dbReference type="Proteomes" id="UP000238836">
    <property type="component" value="Unassembled WGS sequence"/>
</dbReference>
<dbReference type="InterPro" id="IPR002514">
    <property type="entry name" value="Transposase_8"/>
</dbReference>
<proteinExistence type="predicted"/>
<organism evidence="1 2">
    <name type="scientific">Laceyella sediminis</name>
    <dbReference type="NCBI Taxonomy" id="573074"/>
    <lineage>
        <taxon>Bacteria</taxon>
        <taxon>Bacillati</taxon>
        <taxon>Bacillota</taxon>
        <taxon>Bacilli</taxon>
        <taxon>Bacillales</taxon>
        <taxon>Thermoactinomycetaceae</taxon>
        <taxon>Laceyella</taxon>
    </lineage>
</organism>
<dbReference type="RefSeq" id="WP_022738396.1">
    <property type="nucleotide sequence ID" value="NZ_PVTZ01000041.1"/>
</dbReference>
<dbReference type="PANTHER" id="PTHR33215">
    <property type="entry name" value="PROTEIN DISTAL ANTENNA"/>
    <property type="match status" value="1"/>
</dbReference>
<gene>
    <name evidence="1" type="ORF">CLV36_1412</name>
</gene>
<evidence type="ECO:0000313" key="1">
    <source>
        <dbReference type="EMBL" id="PRZ11574.1"/>
    </source>
</evidence>
<comment type="caution">
    <text evidence="1">The sequence shown here is derived from an EMBL/GenBank/DDBJ whole genome shotgun (WGS) entry which is preliminary data.</text>
</comment>
<reference evidence="1 2" key="1">
    <citation type="submission" date="2018-03" db="EMBL/GenBank/DDBJ databases">
        <title>Genomic Encyclopedia of Archaeal and Bacterial Type Strains, Phase II (KMG-II): from individual species to whole genera.</title>
        <authorList>
            <person name="Goeker M."/>
        </authorList>
    </citation>
    <scope>NUCLEOTIDE SEQUENCE [LARGE SCALE GENOMIC DNA]</scope>
    <source>
        <strain evidence="1 2">RHA1</strain>
    </source>
</reference>
<protein>
    <submittedName>
        <fullName evidence="1">Transposase-like protein</fullName>
    </submittedName>
</protein>
<sequence length="103" mass="11982">MKRNRYSQEFKLQVIKEALETGNKSAVARRYEIASNMLHRWIREYNEGQFGEVSLDSVSSLEAKTLAQENEQLKKLLGEQALELAILRDLVKKKNPHLLKKLK</sequence>
<keyword evidence="2" id="KW-1185">Reference proteome</keyword>
<dbReference type="Gene3D" id="1.10.10.60">
    <property type="entry name" value="Homeodomain-like"/>
    <property type="match status" value="1"/>
</dbReference>
<dbReference type="InterPro" id="IPR009057">
    <property type="entry name" value="Homeodomain-like_sf"/>
</dbReference>
<name>A0ABX5EJE5_9BACL</name>
<dbReference type="EMBL" id="PVTZ01000041">
    <property type="protein sequence ID" value="PRZ11574.1"/>
    <property type="molecule type" value="Genomic_DNA"/>
</dbReference>
<dbReference type="SUPFAM" id="SSF46689">
    <property type="entry name" value="Homeodomain-like"/>
    <property type="match status" value="1"/>
</dbReference>
<dbReference type="Pfam" id="PF01527">
    <property type="entry name" value="HTH_Tnp_1"/>
    <property type="match status" value="1"/>
</dbReference>
<accession>A0ABX5EJE5</accession>
<evidence type="ECO:0000313" key="2">
    <source>
        <dbReference type="Proteomes" id="UP000238836"/>
    </source>
</evidence>